<comment type="function">
    <text evidence="3">The glycine cleavage system catalyzes the degradation of glycine. The H protein shuttles the methylamine group of glycine from the P protein to the T protein.</text>
</comment>
<evidence type="ECO:0000256" key="1">
    <source>
        <dbReference type="ARBA" id="ARBA00009249"/>
    </source>
</evidence>
<dbReference type="InterPro" id="IPR002930">
    <property type="entry name" value="GCV_H"/>
</dbReference>
<dbReference type="RefSeq" id="WP_233090748.1">
    <property type="nucleotide sequence ID" value="NZ_BAABWN010000005.1"/>
</dbReference>
<dbReference type="PROSITE" id="PS00189">
    <property type="entry name" value="LIPOYL"/>
    <property type="match status" value="1"/>
</dbReference>
<reference evidence="5 6" key="1">
    <citation type="submission" date="2024-04" db="EMBL/GenBank/DDBJ databases">
        <title>Draft genome sequence of Sessilibacter corallicola NBRC 116591.</title>
        <authorList>
            <person name="Miyakawa T."/>
            <person name="Kusuya Y."/>
            <person name="Miura T."/>
        </authorList>
    </citation>
    <scope>NUCLEOTIDE SEQUENCE [LARGE SCALE GENOMIC DNA]</scope>
    <source>
        <strain evidence="5 6">KU-00831-HH</strain>
    </source>
</reference>
<dbReference type="InterPro" id="IPR011053">
    <property type="entry name" value="Single_hybrid_motif"/>
</dbReference>
<dbReference type="CDD" id="cd06848">
    <property type="entry name" value="GCS_H"/>
    <property type="match status" value="1"/>
</dbReference>
<organism evidence="5 6">
    <name type="scientific">Sessilibacter corallicola</name>
    <dbReference type="NCBI Taxonomy" id="2904075"/>
    <lineage>
        <taxon>Bacteria</taxon>
        <taxon>Pseudomonadati</taxon>
        <taxon>Pseudomonadota</taxon>
        <taxon>Gammaproteobacteria</taxon>
        <taxon>Cellvibrionales</taxon>
        <taxon>Cellvibrionaceae</taxon>
        <taxon>Sessilibacter</taxon>
    </lineage>
</organism>
<proteinExistence type="inferred from homology"/>
<gene>
    <name evidence="3 5" type="primary">gcvH</name>
    <name evidence="5" type="ORF">NBRC116591_17370</name>
</gene>
<dbReference type="NCBIfam" id="NF002270">
    <property type="entry name" value="PRK01202.1"/>
    <property type="match status" value="1"/>
</dbReference>
<evidence type="ECO:0000313" key="6">
    <source>
        <dbReference type="Proteomes" id="UP001465153"/>
    </source>
</evidence>
<dbReference type="HAMAP" id="MF_00272">
    <property type="entry name" value="GcvH"/>
    <property type="match status" value="1"/>
</dbReference>
<feature type="modified residue" description="N6-lipoyllysine" evidence="3">
    <location>
        <position position="65"/>
    </location>
</feature>
<dbReference type="PROSITE" id="PS50968">
    <property type="entry name" value="BIOTINYL_LIPOYL"/>
    <property type="match status" value="1"/>
</dbReference>
<dbReference type="InterPro" id="IPR017453">
    <property type="entry name" value="GCV_H_sub"/>
</dbReference>
<dbReference type="PANTHER" id="PTHR11715:SF3">
    <property type="entry name" value="GLYCINE CLEAVAGE SYSTEM H PROTEIN-RELATED"/>
    <property type="match status" value="1"/>
</dbReference>
<dbReference type="InterPro" id="IPR033753">
    <property type="entry name" value="GCV_H/Fam206"/>
</dbReference>
<dbReference type="Gene3D" id="2.40.50.100">
    <property type="match status" value="1"/>
</dbReference>
<dbReference type="InterPro" id="IPR000089">
    <property type="entry name" value="Biotin_lipoyl"/>
</dbReference>
<evidence type="ECO:0000259" key="4">
    <source>
        <dbReference type="PROSITE" id="PS50968"/>
    </source>
</evidence>
<accession>A0ABQ0A8H9</accession>
<dbReference type="NCBIfam" id="TIGR00527">
    <property type="entry name" value="gcvH"/>
    <property type="match status" value="1"/>
</dbReference>
<dbReference type="Proteomes" id="UP001465153">
    <property type="component" value="Unassembled WGS sequence"/>
</dbReference>
<dbReference type="PANTHER" id="PTHR11715">
    <property type="entry name" value="GLYCINE CLEAVAGE SYSTEM H PROTEIN"/>
    <property type="match status" value="1"/>
</dbReference>
<protein>
    <recommendedName>
        <fullName evidence="3">Glycine cleavage system H protein</fullName>
    </recommendedName>
</protein>
<sequence>MSEFRNELKYLSSHEWARVEEDGTVTIGITDHAQESLGDVVYVETPEVGSEVNAGEEAGVVESVKAASDIFSPVSGEVIAVNSALEDAPETVNESPYDDGWFFKVKPSDLTDLDDALDVDGYKATLEDDD</sequence>
<feature type="domain" description="Lipoyl-binding" evidence="4">
    <location>
        <begin position="24"/>
        <end position="106"/>
    </location>
</feature>
<comment type="similarity">
    <text evidence="1 3">Belongs to the GcvH family.</text>
</comment>
<name>A0ABQ0A8H9_9GAMM</name>
<evidence type="ECO:0000256" key="3">
    <source>
        <dbReference type="HAMAP-Rule" id="MF_00272"/>
    </source>
</evidence>
<keyword evidence="6" id="KW-1185">Reference proteome</keyword>
<dbReference type="InterPro" id="IPR003016">
    <property type="entry name" value="2-oxoA_DH_lipoyl-BS"/>
</dbReference>
<dbReference type="Pfam" id="PF01597">
    <property type="entry name" value="GCV_H"/>
    <property type="match status" value="1"/>
</dbReference>
<dbReference type="SUPFAM" id="SSF51230">
    <property type="entry name" value="Single hybrid motif"/>
    <property type="match status" value="1"/>
</dbReference>
<comment type="subunit">
    <text evidence="3">The glycine cleavage system is composed of four proteins: P, T, L and H.</text>
</comment>
<dbReference type="EMBL" id="BAABWN010000005">
    <property type="protein sequence ID" value="GAA6167926.1"/>
    <property type="molecule type" value="Genomic_DNA"/>
</dbReference>
<keyword evidence="2 3" id="KW-0450">Lipoyl</keyword>
<evidence type="ECO:0000256" key="2">
    <source>
        <dbReference type="ARBA" id="ARBA00022823"/>
    </source>
</evidence>
<comment type="cofactor">
    <cofactor evidence="3">
        <name>(R)-lipoate</name>
        <dbReference type="ChEBI" id="CHEBI:83088"/>
    </cofactor>
    <text evidence="3">Binds 1 lipoyl cofactor covalently.</text>
</comment>
<comment type="caution">
    <text evidence="5">The sequence shown here is derived from an EMBL/GenBank/DDBJ whole genome shotgun (WGS) entry which is preliminary data.</text>
</comment>
<evidence type="ECO:0000313" key="5">
    <source>
        <dbReference type="EMBL" id="GAA6167926.1"/>
    </source>
</evidence>